<dbReference type="GO" id="GO:0009055">
    <property type="term" value="F:electron transfer activity"/>
    <property type="evidence" value="ECO:0007669"/>
    <property type="project" value="InterPro"/>
</dbReference>
<gene>
    <name evidence="7" type="ORF">BTO32_09660</name>
</gene>
<dbReference type="STRING" id="135739.BTO32_09660"/>
<evidence type="ECO:0000256" key="4">
    <source>
        <dbReference type="SAM" id="MobiDB-lite"/>
    </source>
</evidence>
<evidence type="ECO:0000313" key="8">
    <source>
        <dbReference type="Proteomes" id="UP000189339"/>
    </source>
</evidence>
<dbReference type="AlphaFoldDB" id="A0A1V2DR43"/>
<name>A0A1V2DR43_9GAMM</name>
<dbReference type="Proteomes" id="UP000189339">
    <property type="component" value="Unassembled WGS sequence"/>
</dbReference>
<reference evidence="7 8" key="1">
    <citation type="submission" date="2016-12" db="EMBL/GenBank/DDBJ databases">
        <title>Marinobacter lutaoensis whole genome sequencing.</title>
        <authorList>
            <person name="Verma A."/>
            <person name="Krishnamurthi S."/>
        </authorList>
    </citation>
    <scope>NUCLEOTIDE SEQUENCE [LARGE SCALE GENOMIC DNA]</scope>
    <source>
        <strain evidence="7 8">T5054</strain>
    </source>
</reference>
<accession>A0A1V2DR43</accession>
<dbReference type="RefSeq" id="WP_076724437.1">
    <property type="nucleotide sequence ID" value="NZ_MSCW01000007.1"/>
</dbReference>
<feature type="region of interest" description="Disordered" evidence="4">
    <location>
        <begin position="115"/>
        <end position="137"/>
    </location>
</feature>
<feature type="domain" description="Di-haem cytochrome c peroxidase" evidence="6">
    <location>
        <begin position="87"/>
        <end position="233"/>
    </location>
</feature>
<dbReference type="Gene3D" id="1.10.760.10">
    <property type="entry name" value="Cytochrome c-like domain"/>
    <property type="match status" value="2"/>
</dbReference>
<proteinExistence type="predicted"/>
<dbReference type="PANTHER" id="PTHR30600">
    <property type="entry name" value="CYTOCHROME C PEROXIDASE-RELATED"/>
    <property type="match status" value="1"/>
</dbReference>
<comment type="caution">
    <text evidence="7">The sequence shown here is derived from an EMBL/GenBank/DDBJ whole genome shotgun (WGS) entry which is preliminary data.</text>
</comment>
<dbReference type="InterPro" id="IPR051395">
    <property type="entry name" value="Cytochrome_c_Peroxidase/MauG"/>
</dbReference>
<evidence type="ECO:0000313" key="7">
    <source>
        <dbReference type="EMBL" id="ONF42959.1"/>
    </source>
</evidence>
<keyword evidence="3" id="KW-0560">Oxidoreductase</keyword>
<keyword evidence="8" id="KW-1185">Reference proteome</keyword>
<dbReference type="Pfam" id="PF03150">
    <property type="entry name" value="CCP_MauG"/>
    <property type="match status" value="1"/>
</dbReference>
<evidence type="ECO:0000256" key="3">
    <source>
        <dbReference type="ARBA" id="ARBA00023002"/>
    </source>
</evidence>
<dbReference type="EMBL" id="MSCW01000007">
    <property type="protein sequence ID" value="ONF42959.1"/>
    <property type="molecule type" value="Genomic_DNA"/>
</dbReference>
<feature type="compositionally biased region" description="Basic and acidic residues" evidence="4">
    <location>
        <begin position="115"/>
        <end position="132"/>
    </location>
</feature>
<evidence type="ECO:0000256" key="2">
    <source>
        <dbReference type="ARBA" id="ARBA00022729"/>
    </source>
</evidence>
<dbReference type="GO" id="GO:0030313">
    <property type="term" value="C:cell envelope"/>
    <property type="evidence" value="ECO:0007669"/>
    <property type="project" value="UniProtKB-SubCell"/>
</dbReference>
<sequence length="390" mass="42527">MIRLTLIAALAAGLAAPTQAVPATTGTPGPLAENETCEASPAALRACYQQPPAHWPPPTLAAGIDHWQELGPLPPVTPPANAAEESRRALGRRLFFDPILSRSGQIACASCHHPDQRFADGRRTSSGHDLKTGHRNSPSLLNTGLHRVWFWDGRAGSLAAQAMEPMLNPVEMAASREGIEHRLNQDEDYRKAFAEAFGESPITLEQVAEALASWQATLRSRSSPFDRFLKGDHRALSDQAILGLHLFRTKARCINCHMGPLLSDDRFHNLGLTYYGGKYEDLGRYQVTRNPDDVGRFRTPSLREVAATAPYMHNGLFPHLRGVLALYNGGGPRPTPKAHQADDPLFPKTSPILQPLGLTQRELDALESFLRSLTSGTGERRAVVTQSAGP</sequence>
<protein>
    <recommendedName>
        <fullName evidence="6">Di-haem cytochrome c peroxidase domain-containing protein</fullName>
    </recommendedName>
</protein>
<dbReference type="PANTHER" id="PTHR30600:SF10">
    <property type="entry name" value="BLL6722 PROTEIN"/>
    <property type="match status" value="1"/>
</dbReference>
<dbReference type="GO" id="GO:0020037">
    <property type="term" value="F:heme binding"/>
    <property type="evidence" value="ECO:0007669"/>
    <property type="project" value="InterPro"/>
</dbReference>
<dbReference type="GO" id="GO:0004130">
    <property type="term" value="F:cytochrome-c peroxidase activity"/>
    <property type="evidence" value="ECO:0007669"/>
    <property type="project" value="TreeGrafter"/>
</dbReference>
<comment type="subcellular location">
    <subcellularLocation>
        <location evidence="1">Cell envelope</location>
    </subcellularLocation>
</comment>
<dbReference type="SUPFAM" id="SSF46626">
    <property type="entry name" value="Cytochrome c"/>
    <property type="match status" value="2"/>
</dbReference>
<evidence type="ECO:0000256" key="5">
    <source>
        <dbReference type="SAM" id="SignalP"/>
    </source>
</evidence>
<feature type="signal peptide" evidence="5">
    <location>
        <begin position="1"/>
        <end position="20"/>
    </location>
</feature>
<dbReference type="OrthoDB" id="9805202at2"/>
<dbReference type="InterPro" id="IPR004852">
    <property type="entry name" value="Di-haem_cyt_c_peroxidsae"/>
</dbReference>
<evidence type="ECO:0000259" key="6">
    <source>
        <dbReference type="Pfam" id="PF03150"/>
    </source>
</evidence>
<feature type="chain" id="PRO_5012550306" description="Di-haem cytochrome c peroxidase domain-containing protein" evidence="5">
    <location>
        <begin position="21"/>
        <end position="390"/>
    </location>
</feature>
<keyword evidence="2 5" id="KW-0732">Signal</keyword>
<dbReference type="InterPro" id="IPR036909">
    <property type="entry name" value="Cyt_c-like_dom_sf"/>
</dbReference>
<organism evidence="7 8">
    <name type="scientific">Marinobacter lutaoensis</name>
    <dbReference type="NCBI Taxonomy" id="135739"/>
    <lineage>
        <taxon>Bacteria</taxon>
        <taxon>Pseudomonadati</taxon>
        <taxon>Pseudomonadota</taxon>
        <taxon>Gammaproteobacteria</taxon>
        <taxon>Pseudomonadales</taxon>
        <taxon>Marinobacteraceae</taxon>
        <taxon>Marinobacter</taxon>
    </lineage>
</organism>
<evidence type="ECO:0000256" key="1">
    <source>
        <dbReference type="ARBA" id="ARBA00004196"/>
    </source>
</evidence>